<dbReference type="InterPro" id="IPR012881">
    <property type="entry name" value="DUF1685"/>
</dbReference>
<evidence type="ECO:0000313" key="2">
    <source>
        <dbReference type="EMBL" id="JAG96476.1"/>
    </source>
</evidence>
<organism evidence="2">
    <name type="scientific">Araucaria cunninghamii</name>
    <name type="common">Hoop pine</name>
    <name type="synonym">Moreton Bay pine</name>
    <dbReference type="NCBI Taxonomy" id="56994"/>
    <lineage>
        <taxon>Eukaryota</taxon>
        <taxon>Viridiplantae</taxon>
        <taxon>Streptophyta</taxon>
        <taxon>Embryophyta</taxon>
        <taxon>Tracheophyta</taxon>
        <taxon>Spermatophyta</taxon>
        <taxon>Pinopsida</taxon>
        <taxon>Pinidae</taxon>
        <taxon>Conifers II</taxon>
        <taxon>Araucariales</taxon>
        <taxon>Araucariaceae</taxon>
        <taxon>Araucaria</taxon>
    </lineage>
</organism>
<dbReference type="AlphaFoldDB" id="A0A0D6R1B2"/>
<protein>
    <recommendedName>
        <fullName evidence="3">DUF1685 domain-containing protein</fullName>
    </recommendedName>
</protein>
<dbReference type="PANTHER" id="PTHR31865:SF3">
    <property type="entry name" value="PHOSPHODIESTERASE EPSILON-1, PUTATIVE (DUF1685)-RELATED"/>
    <property type="match status" value="1"/>
</dbReference>
<reference evidence="2" key="1">
    <citation type="submission" date="2015-03" db="EMBL/GenBank/DDBJ databases">
        <title>A transcriptome of Araucaria cunninghamii, an australian fine timber species.</title>
        <authorList>
            <person name="Jing Yi C.J.Y."/>
            <person name="Yin San L.Y.S."/>
            <person name="Abdul Karim S.S."/>
            <person name="Wan Azmi N.N."/>
            <person name="Hercus R.R."/>
            <person name="Croft L.L."/>
        </authorList>
    </citation>
    <scope>NUCLEOTIDE SEQUENCE</scope>
    <source>
        <strain evidence="2">MI0301</strain>
        <tissue evidence="2">Leaf</tissue>
    </source>
</reference>
<dbReference type="PANTHER" id="PTHR31865">
    <property type="entry name" value="OSJNBA0071G03.3 PROTEIN"/>
    <property type="match status" value="1"/>
</dbReference>
<evidence type="ECO:0000256" key="1">
    <source>
        <dbReference type="SAM" id="MobiDB-lite"/>
    </source>
</evidence>
<dbReference type="Pfam" id="PF07939">
    <property type="entry name" value="DUF1685"/>
    <property type="match status" value="1"/>
</dbReference>
<name>A0A0D6R1B2_ARACU</name>
<feature type="region of interest" description="Disordered" evidence="1">
    <location>
        <begin position="1"/>
        <end position="28"/>
    </location>
</feature>
<feature type="region of interest" description="Disordered" evidence="1">
    <location>
        <begin position="149"/>
        <end position="191"/>
    </location>
</feature>
<sequence>MSTEVTETDPSLRHYVDPEKPDETASTNTAYDMAVMSDPVGIGNKNNDNSVIDGREMKVFPPSTRLWKQQSWSSDSSREEAWIRRREQFRLKRRSKSLTDEDLDELRGCIDLGFRFGYDEEDHSLCNTFPALDFYYAVNRQYNDCKVKSSSPSSTPDQCGYNRSFPPPSCDDSPGSHHSDTWRISSPGENPQQVKTKLRHWAQVVACSIRQCL</sequence>
<evidence type="ECO:0008006" key="3">
    <source>
        <dbReference type="Google" id="ProtNLM"/>
    </source>
</evidence>
<proteinExistence type="predicted"/>
<dbReference type="EMBL" id="GCKF01037346">
    <property type="protein sequence ID" value="JAG96476.1"/>
    <property type="molecule type" value="Transcribed_RNA"/>
</dbReference>
<feature type="compositionally biased region" description="Basic and acidic residues" evidence="1">
    <location>
        <begin position="10"/>
        <end position="23"/>
    </location>
</feature>
<feature type="compositionally biased region" description="Polar residues" evidence="1">
    <location>
        <begin position="182"/>
        <end position="191"/>
    </location>
</feature>
<accession>A0A0D6R1B2</accession>